<proteinExistence type="predicted"/>
<organism evidence="2 3">
    <name type="scientific">Legionella wadsworthii</name>
    <dbReference type="NCBI Taxonomy" id="28088"/>
    <lineage>
        <taxon>Bacteria</taxon>
        <taxon>Pseudomonadati</taxon>
        <taxon>Pseudomonadota</taxon>
        <taxon>Gammaproteobacteria</taxon>
        <taxon>Legionellales</taxon>
        <taxon>Legionellaceae</taxon>
        <taxon>Legionella</taxon>
    </lineage>
</organism>
<evidence type="ECO:0000256" key="1">
    <source>
        <dbReference type="SAM" id="MobiDB-lite"/>
    </source>
</evidence>
<evidence type="ECO:0000313" key="3">
    <source>
        <dbReference type="Proteomes" id="UP000255297"/>
    </source>
</evidence>
<feature type="compositionally biased region" description="Low complexity" evidence="1">
    <location>
        <begin position="1"/>
        <end position="18"/>
    </location>
</feature>
<dbReference type="RefSeq" id="WP_278030591.1">
    <property type="nucleotide sequence ID" value="NZ_CAAAIS010000001.1"/>
</dbReference>
<keyword evidence="3" id="KW-1185">Reference proteome</keyword>
<feature type="region of interest" description="Disordered" evidence="1">
    <location>
        <begin position="1"/>
        <end position="44"/>
    </location>
</feature>
<gene>
    <name evidence="2" type="ORF">NCTC11532_02310</name>
</gene>
<accession>A0A378LT12</accession>
<name>A0A378LT12_9GAMM</name>
<sequence>MKTQNKNMKGGNKGGTTTPHKSASKGHHLTDADRKKGGEHSRGK</sequence>
<dbReference type="EMBL" id="UGPB01000001">
    <property type="protein sequence ID" value="STY30243.1"/>
    <property type="molecule type" value="Genomic_DNA"/>
</dbReference>
<evidence type="ECO:0000313" key="2">
    <source>
        <dbReference type="EMBL" id="STY30243.1"/>
    </source>
</evidence>
<dbReference type="Proteomes" id="UP000255297">
    <property type="component" value="Unassembled WGS sequence"/>
</dbReference>
<feature type="compositionally biased region" description="Basic and acidic residues" evidence="1">
    <location>
        <begin position="28"/>
        <end position="44"/>
    </location>
</feature>
<reference evidence="2 3" key="1">
    <citation type="submission" date="2018-06" db="EMBL/GenBank/DDBJ databases">
        <authorList>
            <consortium name="Pathogen Informatics"/>
            <person name="Doyle S."/>
        </authorList>
    </citation>
    <scope>NUCLEOTIDE SEQUENCE [LARGE SCALE GENOMIC DNA]</scope>
    <source>
        <strain evidence="2 3">NCTC11532</strain>
    </source>
</reference>
<protein>
    <submittedName>
        <fullName evidence="2">Uncharacterized protein</fullName>
    </submittedName>
</protein>
<dbReference type="AlphaFoldDB" id="A0A378LT12"/>